<gene>
    <name evidence="1" type="ORF">WS71_25690</name>
</gene>
<reference evidence="1 2" key="1">
    <citation type="submission" date="2015-12" db="EMBL/GenBank/DDBJ databases">
        <title>Diversity of Burkholderia near neighbor genomes.</title>
        <authorList>
            <person name="Sahl J."/>
            <person name="Wagner D."/>
            <person name="Keim P."/>
        </authorList>
    </citation>
    <scope>NUCLEOTIDE SEQUENCE [LARGE SCALE GENOMIC DNA]</scope>
    <source>
        <strain evidence="1 2">BDU8</strain>
    </source>
</reference>
<dbReference type="AlphaFoldDB" id="A0A1B4G7R8"/>
<organism evidence="1 2">
    <name type="scientific">Burkholderia mayonis</name>
    <dbReference type="NCBI Taxonomy" id="1385591"/>
    <lineage>
        <taxon>Bacteria</taxon>
        <taxon>Pseudomonadati</taxon>
        <taxon>Pseudomonadota</taxon>
        <taxon>Betaproteobacteria</taxon>
        <taxon>Burkholderiales</taxon>
        <taxon>Burkholderiaceae</taxon>
        <taxon>Burkholderia</taxon>
        <taxon>pseudomallei group</taxon>
    </lineage>
</organism>
<dbReference type="RefSeq" id="WP_066490767.1">
    <property type="nucleotide sequence ID" value="NZ_CP013389.1"/>
</dbReference>
<evidence type="ECO:0000313" key="1">
    <source>
        <dbReference type="EMBL" id="AOJ11958.1"/>
    </source>
</evidence>
<evidence type="ECO:0000313" key="2">
    <source>
        <dbReference type="Proteomes" id="UP000067711"/>
    </source>
</evidence>
<proteinExistence type="predicted"/>
<dbReference type="Proteomes" id="UP000067711">
    <property type="component" value="Chromosome 1"/>
</dbReference>
<dbReference type="EMBL" id="CP013389">
    <property type="protein sequence ID" value="AOJ11958.1"/>
    <property type="molecule type" value="Genomic_DNA"/>
</dbReference>
<sequence length="208" mass="23554">MPRKPAHLELTGGKGPRQRAWEAIRRQSDDFTAHAIVRTSTLDRQTVQCYLQALELGGFIEPIGERKAIGEHKHYRLVRDAGVEAPRLDRQGRPVTQSIGNENMWRTMRIMGEFSSRELALRASTPDVVVSESTAQKYAMFLARAGYLTVVDPGHAYIRGKGAKQARYRFLASKRTGPRPPMIQRTRSVYDPNLGKIVWQEEPDHDAC</sequence>
<name>A0A1B4G7R8_9BURK</name>
<accession>A0A1B4G7R8</accession>
<protein>
    <submittedName>
        <fullName evidence="1">Uncharacterized protein</fullName>
    </submittedName>
</protein>